<keyword evidence="9" id="KW-1185">Reference proteome</keyword>
<evidence type="ECO:0000256" key="7">
    <source>
        <dbReference type="SAM" id="SignalP"/>
    </source>
</evidence>
<dbReference type="OrthoDB" id="65569at2759"/>
<keyword evidence="5" id="KW-0326">Glycosidase</keyword>
<dbReference type="InterPro" id="IPR033132">
    <property type="entry name" value="GH_1_N_CS"/>
</dbReference>
<dbReference type="PANTHER" id="PTHR10353">
    <property type="entry name" value="GLYCOSYL HYDROLASE"/>
    <property type="match status" value="1"/>
</dbReference>
<reference evidence="8" key="1">
    <citation type="submission" date="2022-01" db="EMBL/GenBank/DDBJ databases">
        <authorList>
            <person name="King R."/>
        </authorList>
    </citation>
    <scope>NUCLEOTIDE SEQUENCE</scope>
</reference>
<dbReference type="GO" id="GO:0008422">
    <property type="term" value="F:beta-glucosidase activity"/>
    <property type="evidence" value="ECO:0007669"/>
    <property type="project" value="TreeGrafter"/>
</dbReference>
<gene>
    <name evidence="8" type="ORF">PHAECO_LOCUS296</name>
</gene>
<keyword evidence="7" id="KW-0732">Signal</keyword>
<evidence type="ECO:0000256" key="3">
    <source>
        <dbReference type="ARBA" id="ARBA00022801"/>
    </source>
</evidence>
<dbReference type="AlphaFoldDB" id="A0A9N9SBC0"/>
<dbReference type="FunFam" id="3.20.20.80:FF:000013">
    <property type="entry name" value="lactase-phlorizin hydrolase"/>
    <property type="match status" value="1"/>
</dbReference>
<evidence type="ECO:0008006" key="10">
    <source>
        <dbReference type="Google" id="ProtNLM"/>
    </source>
</evidence>
<evidence type="ECO:0000256" key="6">
    <source>
        <dbReference type="RuleBase" id="RU003690"/>
    </source>
</evidence>
<evidence type="ECO:0000256" key="4">
    <source>
        <dbReference type="ARBA" id="ARBA00023180"/>
    </source>
</evidence>
<dbReference type="InterPro" id="IPR017853">
    <property type="entry name" value="GH"/>
</dbReference>
<reference evidence="8" key="2">
    <citation type="submission" date="2022-10" db="EMBL/GenBank/DDBJ databases">
        <authorList>
            <consortium name="ENA_rothamsted_submissions"/>
            <consortium name="culmorum"/>
            <person name="King R."/>
        </authorList>
    </citation>
    <scope>NUCLEOTIDE SEQUENCE</scope>
</reference>
<dbReference type="PROSITE" id="PS00653">
    <property type="entry name" value="GLYCOSYL_HYDROL_F1_2"/>
    <property type="match status" value="1"/>
</dbReference>
<dbReference type="PANTHER" id="PTHR10353:SF36">
    <property type="entry name" value="LP05116P"/>
    <property type="match status" value="1"/>
</dbReference>
<name>A0A9N9SBC0_PHACE</name>
<protein>
    <recommendedName>
        <fullName evidence="10">Myrosinase 1-like</fullName>
    </recommendedName>
</protein>
<feature type="signal peptide" evidence="7">
    <location>
        <begin position="1"/>
        <end position="19"/>
    </location>
</feature>
<evidence type="ECO:0000313" key="9">
    <source>
        <dbReference type="Proteomes" id="UP001153737"/>
    </source>
</evidence>
<dbReference type="EMBL" id="OU896707">
    <property type="protein sequence ID" value="CAG9813356.1"/>
    <property type="molecule type" value="Genomic_DNA"/>
</dbReference>
<evidence type="ECO:0000256" key="1">
    <source>
        <dbReference type="ARBA" id="ARBA00010838"/>
    </source>
</evidence>
<evidence type="ECO:0000256" key="2">
    <source>
        <dbReference type="ARBA" id="ARBA00011738"/>
    </source>
</evidence>
<evidence type="ECO:0000313" key="8">
    <source>
        <dbReference type="EMBL" id="CAG9813356.1"/>
    </source>
</evidence>
<dbReference type="Gene3D" id="3.20.20.80">
    <property type="entry name" value="Glycosidases"/>
    <property type="match status" value="1"/>
</dbReference>
<proteinExistence type="inferred from homology"/>
<organism evidence="8 9">
    <name type="scientific">Phaedon cochleariae</name>
    <name type="common">Mustard beetle</name>
    <dbReference type="NCBI Taxonomy" id="80249"/>
    <lineage>
        <taxon>Eukaryota</taxon>
        <taxon>Metazoa</taxon>
        <taxon>Ecdysozoa</taxon>
        <taxon>Arthropoda</taxon>
        <taxon>Hexapoda</taxon>
        <taxon>Insecta</taxon>
        <taxon>Pterygota</taxon>
        <taxon>Neoptera</taxon>
        <taxon>Endopterygota</taxon>
        <taxon>Coleoptera</taxon>
        <taxon>Polyphaga</taxon>
        <taxon>Cucujiformia</taxon>
        <taxon>Chrysomeloidea</taxon>
        <taxon>Chrysomelidae</taxon>
        <taxon>Chrysomelinae</taxon>
        <taxon>Chrysomelini</taxon>
        <taxon>Phaedon</taxon>
    </lineage>
</organism>
<dbReference type="Pfam" id="PF00232">
    <property type="entry name" value="Glyco_hydro_1"/>
    <property type="match status" value="1"/>
</dbReference>
<keyword evidence="3" id="KW-0378">Hydrolase</keyword>
<dbReference type="GO" id="GO:0005975">
    <property type="term" value="P:carbohydrate metabolic process"/>
    <property type="evidence" value="ECO:0007669"/>
    <property type="project" value="InterPro"/>
</dbReference>
<dbReference type="Proteomes" id="UP001153737">
    <property type="component" value="Chromosome 1"/>
</dbReference>
<sequence>MISILKFAVLVFIASYSFADDYVLNRKRFPPNFKFGVSTSAFQIEGGWNEDGKSPSSWDNITHAAPDSILDGSNADVACDSYHKYKEDVAMLKEIGVNHYRFSLSWSRILPTGFPDQINQAGVTYYKNLLRELKANSIEPVVTIVHWEIPLALQELNGFLNESFIDWYSDYAAVCFDLFGDDVKIWTTFNEPRGACIHVNLSGSETGGLLEYECAHNVLRAHAKAYRLYEERFKATQGGKVGIVLDSASFMPGSDSAENITATRTSYQFELGWFANPIFNGDYPEIMKSRIGARSHAEGRKSSRLPEFTEAEKVALNGSADFFALNTYTTFLTVAIEEPPITDPPSRNQDIGVSTYQPDEWEDSSMEDTKSAPWGVRPLLNWINDNYNQPEIIITENGYPDSTGTLQDVKRLSLIQSYLSYIRDTMEQDGVKVVAYTVWSIMDNFEWFHGYSQKYGLYNVDFNSPNRTRTPKLSAQYYKNVCHTKCLIVDDNGCTD</sequence>
<dbReference type="SUPFAM" id="SSF51445">
    <property type="entry name" value="(Trans)glycosidases"/>
    <property type="match status" value="1"/>
</dbReference>
<comment type="similarity">
    <text evidence="1 6">Belongs to the glycosyl hydrolase 1 family.</text>
</comment>
<keyword evidence="4" id="KW-0325">Glycoprotein</keyword>
<dbReference type="InterPro" id="IPR001360">
    <property type="entry name" value="Glyco_hydro_1"/>
</dbReference>
<dbReference type="PRINTS" id="PR00131">
    <property type="entry name" value="GLHYDRLASE1"/>
</dbReference>
<evidence type="ECO:0000256" key="5">
    <source>
        <dbReference type="ARBA" id="ARBA00023295"/>
    </source>
</evidence>
<comment type="subunit">
    <text evidence="2">Homodimer.</text>
</comment>
<accession>A0A9N9SBC0</accession>
<feature type="chain" id="PRO_5040515104" description="Myrosinase 1-like" evidence="7">
    <location>
        <begin position="20"/>
        <end position="496"/>
    </location>
</feature>